<dbReference type="EMBL" id="WUMV01000012">
    <property type="protein sequence ID" value="MXN67495.1"/>
    <property type="molecule type" value="Genomic_DNA"/>
</dbReference>
<reference evidence="4 5" key="1">
    <citation type="submission" date="2019-12" db="EMBL/GenBank/DDBJ databases">
        <authorList>
            <person name="Li M."/>
        </authorList>
    </citation>
    <scope>NUCLEOTIDE SEQUENCE [LARGE SCALE GENOMIC DNA]</scope>
    <source>
        <strain evidence="4 5">GBMRC 2046</strain>
    </source>
</reference>
<comment type="caution">
    <text evidence="4">The sequence shown here is derived from an EMBL/GenBank/DDBJ whole genome shotgun (WGS) entry which is preliminary data.</text>
</comment>
<sequence length="352" mass="38285">MKTSTVRIGLLTPGEGPAGIWSPSAQASALLAVAEINESGGLLNREVELVLKDGGNTAREAALAAEDLVELDEADAVVALLPSFARGPVSQAIGTRVPFIYTPQFEGFESDTSVVTVGETSDELLRPGLAWLCEHKSTQRFYLLGNDYIWPRSTLATARRMIRDMGAMVVGERILPFGFTDYGPVIEEIKRSRADAIMPYLLGYEALGFNRAFVEAGLDKHVLRFSSAFDETVLYALGPDCTENIFVTSAYFSSLRSRNNDRFLERYHQSFGDSPPPTNGFGQSCYEGVHCLAALVADTGDLDPRDLQQRVGRTIQGRTARGFDPAAVAGGTRPVHLATVDGIEFRIIDLQS</sequence>
<dbReference type="Gene3D" id="3.40.50.2300">
    <property type="match status" value="2"/>
</dbReference>
<evidence type="ECO:0000256" key="2">
    <source>
        <dbReference type="ARBA" id="ARBA00022729"/>
    </source>
</evidence>
<keyword evidence="2" id="KW-0732">Signal</keyword>
<dbReference type="SUPFAM" id="SSF53822">
    <property type="entry name" value="Periplasmic binding protein-like I"/>
    <property type="match status" value="1"/>
</dbReference>
<dbReference type="InterPro" id="IPR028082">
    <property type="entry name" value="Peripla_BP_I"/>
</dbReference>
<protein>
    <submittedName>
        <fullName evidence="4">ABC transporter substrate-binding protein</fullName>
    </submittedName>
</protein>
<dbReference type="PANTHER" id="PTHR47628">
    <property type="match status" value="1"/>
</dbReference>
<gene>
    <name evidence="4" type="ORF">GR183_21535</name>
</gene>
<evidence type="ECO:0000256" key="1">
    <source>
        <dbReference type="ARBA" id="ARBA00010062"/>
    </source>
</evidence>
<evidence type="ECO:0000313" key="5">
    <source>
        <dbReference type="Proteomes" id="UP000433101"/>
    </source>
</evidence>
<accession>A0A7X3LYL6</accession>
<evidence type="ECO:0000313" key="4">
    <source>
        <dbReference type="EMBL" id="MXN67495.1"/>
    </source>
</evidence>
<dbReference type="Proteomes" id="UP000433101">
    <property type="component" value="Unassembled WGS sequence"/>
</dbReference>
<proteinExistence type="inferred from homology"/>
<comment type="similarity">
    <text evidence="1">Belongs to the leucine-binding protein family.</text>
</comment>
<feature type="domain" description="Leucine-binding protein" evidence="3">
    <location>
        <begin position="5"/>
        <end position="308"/>
    </location>
</feature>
<organism evidence="4 5">
    <name type="scientific">Stappia sediminis</name>
    <dbReference type="NCBI Taxonomy" id="2692190"/>
    <lineage>
        <taxon>Bacteria</taxon>
        <taxon>Pseudomonadati</taxon>
        <taxon>Pseudomonadota</taxon>
        <taxon>Alphaproteobacteria</taxon>
        <taxon>Hyphomicrobiales</taxon>
        <taxon>Stappiaceae</taxon>
        <taxon>Stappia</taxon>
    </lineage>
</organism>
<keyword evidence="5" id="KW-1185">Reference proteome</keyword>
<dbReference type="AlphaFoldDB" id="A0A7X3LYL6"/>
<dbReference type="InterPro" id="IPR028081">
    <property type="entry name" value="Leu-bd"/>
</dbReference>
<dbReference type="CDD" id="cd06358">
    <property type="entry name" value="PBP1_NHase"/>
    <property type="match status" value="1"/>
</dbReference>
<name>A0A7X3LYL6_9HYPH</name>
<dbReference type="PANTHER" id="PTHR47628:SF1">
    <property type="entry name" value="ALIPHATIC AMIDASE EXPRESSION-REGULATING PROTEIN"/>
    <property type="match status" value="1"/>
</dbReference>
<dbReference type="RefSeq" id="WP_160777746.1">
    <property type="nucleotide sequence ID" value="NZ_WUMV01000012.1"/>
</dbReference>
<evidence type="ECO:0000259" key="3">
    <source>
        <dbReference type="Pfam" id="PF13458"/>
    </source>
</evidence>
<dbReference type="Pfam" id="PF13458">
    <property type="entry name" value="Peripla_BP_6"/>
    <property type="match status" value="1"/>
</dbReference>